<accession>A0A830HKL7</accession>
<dbReference type="PANTHER" id="PTHR17630">
    <property type="entry name" value="DIENELACTONE HYDROLASE"/>
    <property type="match status" value="1"/>
</dbReference>
<protein>
    <recommendedName>
        <fullName evidence="2">Dienelactone hydrolase domain-containing protein</fullName>
    </recommendedName>
</protein>
<dbReference type="SUPFAM" id="SSF53474">
    <property type="entry name" value="alpha/beta-Hydrolases"/>
    <property type="match status" value="1"/>
</dbReference>
<dbReference type="GO" id="GO:0016787">
    <property type="term" value="F:hydrolase activity"/>
    <property type="evidence" value="ECO:0007669"/>
    <property type="project" value="InterPro"/>
</dbReference>
<dbReference type="InterPro" id="IPR002925">
    <property type="entry name" value="Dienelactn_hydro"/>
</dbReference>
<reference evidence="3" key="1">
    <citation type="submission" date="2020-10" db="EMBL/GenBank/DDBJ databases">
        <title>Unveiling of a novel bifunctional photoreceptor, Dualchrome1, isolated from a cosmopolitan green alga.</title>
        <authorList>
            <person name="Suzuki S."/>
            <person name="Kawachi M."/>
        </authorList>
    </citation>
    <scope>NUCLEOTIDE SEQUENCE</scope>
    <source>
        <strain evidence="3">NIES 2893</strain>
    </source>
</reference>
<dbReference type="Gene3D" id="3.40.50.1820">
    <property type="entry name" value="alpha/beta hydrolase"/>
    <property type="match status" value="1"/>
</dbReference>
<evidence type="ECO:0000313" key="3">
    <source>
        <dbReference type="EMBL" id="GHP06360.1"/>
    </source>
</evidence>
<dbReference type="OrthoDB" id="17560at2759"/>
<evidence type="ECO:0000259" key="2">
    <source>
        <dbReference type="Pfam" id="PF01738"/>
    </source>
</evidence>
<comment type="caution">
    <text evidence="3">The sequence shown here is derived from an EMBL/GenBank/DDBJ whole genome shotgun (WGS) entry which is preliminary data.</text>
</comment>
<evidence type="ECO:0000256" key="1">
    <source>
        <dbReference type="SAM" id="MobiDB-lite"/>
    </source>
</evidence>
<dbReference type="Proteomes" id="UP000660262">
    <property type="component" value="Unassembled WGS sequence"/>
</dbReference>
<dbReference type="InterPro" id="IPR029058">
    <property type="entry name" value="AB_hydrolase_fold"/>
</dbReference>
<proteinExistence type="predicted"/>
<dbReference type="Pfam" id="PF01738">
    <property type="entry name" value="DLH"/>
    <property type="match status" value="1"/>
</dbReference>
<sequence length="263" mass="28216">MASDANAGSCCPPGSWGDLQDSSDVANQAGTALALHTGTSVYVTPANPTGTPPSRVVVMASDVFGVGGRRPRLADYIAHATQAQVLLVDFQRTQTAASAKNIKEYIKQFPWTAIEEDVNATFEHVKQVAASDAKIAAVGLCWGVWAAAQMSAQGYPLIAIAGPHPSLHIEGFAFGRDTLDLVKAIKCPTLLLPAGNDPPEFQEDGEASNYLREAFPNKSKVVAFPHMKHGWTARGDFAEPNVKEDTIKALQIITAWLNERFED</sequence>
<organism evidence="3 4">
    <name type="scientific">Pycnococcus provasolii</name>
    <dbReference type="NCBI Taxonomy" id="41880"/>
    <lineage>
        <taxon>Eukaryota</taxon>
        <taxon>Viridiplantae</taxon>
        <taxon>Chlorophyta</taxon>
        <taxon>Pseudoscourfieldiophyceae</taxon>
        <taxon>Pseudoscourfieldiales</taxon>
        <taxon>Pycnococcaceae</taxon>
        <taxon>Pycnococcus</taxon>
    </lineage>
</organism>
<dbReference type="AlphaFoldDB" id="A0A830HKL7"/>
<dbReference type="PANTHER" id="PTHR17630:SF44">
    <property type="entry name" value="PROTEIN AIM2"/>
    <property type="match status" value="1"/>
</dbReference>
<feature type="domain" description="Dienelactone hydrolase" evidence="2">
    <location>
        <begin position="46"/>
        <end position="259"/>
    </location>
</feature>
<evidence type="ECO:0000313" key="4">
    <source>
        <dbReference type="Proteomes" id="UP000660262"/>
    </source>
</evidence>
<feature type="region of interest" description="Disordered" evidence="1">
    <location>
        <begin position="1"/>
        <end position="23"/>
    </location>
</feature>
<keyword evidence="4" id="KW-1185">Reference proteome</keyword>
<dbReference type="EMBL" id="BNJQ01000012">
    <property type="protein sequence ID" value="GHP06360.1"/>
    <property type="molecule type" value="Genomic_DNA"/>
</dbReference>
<gene>
    <name evidence="3" type="ORF">PPROV_000510600</name>
</gene>
<name>A0A830HKL7_9CHLO</name>